<keyword evidence="4 11" id="KW-0732">Signal</keyword>
<feature type="signal peptide" evidence="11">
    <location>
        <begin position="1"/>
        <end position="21"/>
    </location>
</feature>
<dbReference type="PANTHER" id="PTHR25466:SF14">
    <property type="entry name" value="BUTYROPHILIN SUBFAMILY 2 MEMBER A2-LIKE-RELATED"/>
    <property type="match status" value="1"/>
</dbReference>
<dbReference type="FunFam" id="2.60.40.10:FF:000142">
    <property type="entry name" value="V-set domain-containing T-cell activation inhibitor 1"/>
    <property type="match status" value="1"/>
</dbReference>
<dbReference type="SUPFAM" id="SSF48726">
    <property type="entry name" value="Immunoglobulin"/>
    <property type="match status" value="3"/>
</dbReference>
<keyword evidence="7" id="KW-1015">Disulfide bond</keyword>
<dbReference type="Gene3D" id="2.60.40.10">
    <property type="entry name" value="Immunoglobulins"/>
    <property type="match status" value="3"/>
</dbReference>
<dbReference type="GO" id="GO:0071222">
    <property type="term" value="P:cellular response to lipopolysaccharide"/>
    <property type="evidence" value="ECO:0007669"/>
    <property type="project" value="TreeGrafter"/>
</dbReference>
<sequence length="372" mass="42331">MTWTPETWIFFLVWMVPFSKTADLTVICTFHKDCVLPCSFKADADEVIHWNRNDKPVHSFYHGADRLGQQQPHFGGRTALFKDQIRKGNASLLLRDSNIQDGGRYQCYCSTKSGNHASWITVLVHAPIQSVTMTIADEEVICSSRNIYPKPLLSWTTNPPTDELNNTINATKDTNDLYSVQSKVRIIGNISDYAYFCSVTSEDGKDKWTTSLRQQEIRCVNEGSMIIPCIAPRTFNPQFTLRWTFIRAGTPENILTYDSQTKQAEISNSWKNQLSVDTDRILSGNGSLQLQNLETSAQNGIYSCEFSASQVHHLIQSKVFCLSFLPLTLEHILLTVLDTISSLQFPLYSFQLQLSVLLYISKKIIKTIMYRK</sequence>
<keyword evidence="8" id="KW-0675">Receptor</keyword>
<dbReference type="GO" id="GO:0031295">
    <property type="term" value="P:T cell costimulation"/>
    <property type="evidence" value="ECO:0007669"/>
    <property type="project" value="TreeGrafter"/>
</dbReference>
<keyword evidence="6" id="KW-0472">Membrane</keyword>
<evidence type="ECO:0000256" key="4">
    <source>
        <dbReference type="ARBA" id="ARBA00022729"/>
    </source>
</evidence>
<dbReference type="GO" id="GO:0042102">
    <property type="term" value="P:positive regulation of T cell proliferation"/>
    <property type="evidence" value="ECO:0007669"/>
    <property type="project" value="TreeGrafter"/>
</dbReference>
<dbReference type="OrthoDB" id="9983389at2759"/>
<evidence type="ECO:0000256" key="5">
    <source>
        <dbReference type="ARBA" id="ARBA00022989"/>
    </source>
</evidence>
<dbReference type="PROSITE" id="PS50835">
    <property type="entry name" value="IG_LIKE"/>
    <property type="match status" value="1"/>
</dbReference>
<dbReference type="Proteomes" id="UP000829720">
    <property type="component" value="Unassembled WGS sequence"/>
</dbReference>
<evidence type="ECO:0000313" key="13">
    <source>
        <dbReference type="EMBL" id="KAI1903149.1"/>
    </source>
</evidence>
<reference evidence="13" key="1">
    <citation type="submission" date="2021-01" db="EMBL/GenBank/DDBJ databases">
        <authorList>
            <person name="Zahm M."/>
            <person name="Roques C."/>
            <person name="Cabau C."/>
            <person name="Klopp C."/>
            <person name="Donnadieu C."/>
            <person name="Jouanno E."/>
            <person name="Lampietro C."/>
            <person name="Louis A."/>
            <person name="Herpin A."/>
            <person name="Echchiki A."/>
            <person name="Berthelot C."/>
            <person name="Parey E."/>
            <person name="Roest-Crollius H."/>
            <person name="Braasch I."/>
            <person name="Postlethwait J."/>
            <person name="Bobe J."/>
            <person name="Montfort J."/>
            <person name="Bouchez O."/>
            <person name="Begum T."/>
            <person name="Mejri S."/>
            <person name="Adams A."/>
            <person name="Chen W.-J."/>
            <person name="Guiguen Y."/>
        </authorList>
    </citation>
    <scope>NUCLEOTIDE SEQUENCE</scope>
    <source>
        <tissue evidence="13">Blood</tissue>
    </source>
</reference>
<evidence type="ECO:0000256" key="7">
    <source>
        <dbReference type="ARBA" id="ARBA00023157"/>
    </source>
</evidence>
<dbReference type="InterPro" id="IPR036179">
    <property type="entry name" value="Ig-like_dom_sf"/>
</dbReference>
<evidence type="ECO:0000256" key="6">
    <source>
        <dbReference type="ARBA" id="ARBA00023136"/>
    </source>
</evidence>
<dbReference type="Pfam" id="PF07686">
    <property type="entry name" value="V-set"/>
    <property type="match status" value="1"/>
</dbReference>
<dbReference type="InterPro" id="IPR013106">
    <property type="entry name" value="Ig_V-set"/>
</dbReference>
<dbReference type="GO" id="GO:0006955">
    <property type="term" value="P:immune response"/>
    <property type="evidence" value="ECO:0007669"/>
    <property type="project" value="TreeGrafter"/>
</dbReference>
<evidence type="ECO:0000256" key="8">
    <source>
        <dbReference type="ARBA" id="ARBA00023170"/>
    </source>
</evidence>
<evidence type="ECO:0000256" key="10">
    <source>
        <dbReference type="ARBA" id="ARBA00023319"/>
    </source>
</evidence>
<name>A0A8T3E0V0_9TELE</name>
<keyword evidence="14" id="KW-1185">Reference proteome</keyword>
<accession>A0A8T3E0V0</accession>
<evidence type="ECO:0000256" key="2">
    <source>
        <dbReference type="ARBA" id="ARBA00022475"/>
    </source>
</evidence>
<keyword evidence="2" id="KW-1003">Cell membrane</keyword>
<keyword evidence="9" id="KW-0325">Glycoprotein</keyword>
<keyword evidence="5" id="KW-1133">Transmembrane helix</keyword>
<dbReference type="InterPro" id="IPR051713">
    <property type="entry name" value="T-cell_Activation_Regulation"/>
</dbReference>
<dbReference type="AlphaFoldDB" id="A0A8T3E0V0"/>
<protein>
    <recommendedName>
        <fullName evidence="12">Ig-like domain-containing protein</fullName>
    </recommendedName>
</protein>
<dbReference type="GO" id="GO:0042130">
    <property type="term" value="P:negative regulation of T cell proliferation"/>
    <property type="evidence" value="ECO:0007669"/>
    <property type="project" value="TreeGrafter"/>
</dbReference>
<evidence type="ECO:0000256" key="1">
    <source>
        <dbReference type="ARBA" id="ARBA00004251"/>
    </source>
</evidence>
<dbReference type="EMBL" id="JAERUA010000002">
    <property type="protein sequence ID" value="KAI1903149.1"/>
    <property type="molecule type" value="Genomic_DNA"/>
</dbReference>
<evidence type="ECO:0000256" key="3">
    <source>
        <dbReference type="ARBA" id="ARBA00022692"/>
    </source>
</evidence>
<dbReference type="GO" id="GO:0009897">
    <property type="term" value="C:external side of plasma membrane"/>
    <property type="evidence" value="ECO:0007669"/>
    <property type="project" value="TreeGrafter"/>
</dbReference>
<proteinExistence type="predicted"/>
<organism evidence="13 14">
    <name type="scientific">Albula goreensis</name>
    <dbReference type="NCBI Taxonomy" id="1534307"/>
    <lineage>
        <taxon>Eukaryota</taxon>
        <taxon>Metazoa</taxon>
        <taxon>Chordata</taxon>
        <taxon>Craniata</taxon>
        <taxon>Vertebrata</taxon>
        <taxon>Euteleostomi</taxon>
        <taxon>Actinopterygii</taxon>
        <taxon>Neopterygii</taxon>
        <taxon>Teleostei</taxon>
        <taxon>Albuliformes</taxon>
        <taxon>Albulidae</taxon>
        <taxon>Albula</taxon>
    </lineage>
</organism>
<keyword evidence="10" id="KW-0393">Immunoglobulin domain</keyword>
<evidence type="ECO:0000256" key="9">
    <source>
        <dbReference type="ARBA" id="ARBA00023180"/>
    </source>
</evidence>
<dbReference type="PANTHER" id="PTHR25466">
    <property type="entry name" value="T-LYMPHOCYTE ACTIVATION ANTIGEN"/>
    <property type="match status" value="1"/>
</dbReference>
<keyword evidence="3" id="KW-0812">Transmembrane</keyword>
<evidence type="ECO:0000313" key="14">
    <source>
        <dbReference type="Proteomes" id="UP000829720"/>
    </source>
</evidence>
<comment type="caution">
    <text evidence="13">The sequence shown here is derived from an EMBL/GenBank/DDBJ whole genome shotgun (WGS) entry which is preliminary data.</text>
</comment>
<dbReference type="GO" id="GO:0007166">
    <property type="term" value="P:cell surface receptor signaling pathway"/>
    <property type="evidence" value="ECO:0007669"/>
    <property type="project" value="TreeGrafter"/>
</dbReference>
<dbReference type="InterPro" id="IPR013783">
    <property type="entry name" value="Ig-like_fold"/>
</dbReference>
<dbReference type="InterPro" id="IPR007110">
    <property type="entry name" value="Ig-like_dom"/>
</dbReference>
<feature type="chain" id="PRO_5035827841" description="Ig-like domain-containing protein" evidence="11">
    <location>
        <begin position="22"/>
        <end position="372"/>
    </location>
</feature>
<evidence type="ECO:0000256" key="11">
    <source>
        <dbReference type="SAM" id="SignalP"/>
    </source>
</evidence>
<gene>
    <name evidence="13" type="ORF">AGOR_G00024240</name>
</gene>
<comment type="subcellular location">
    <subcellularLocation>
        <location evidence="1">Cell membrane</location>
        <topology evidence="1">Single-pass type I membrane protein</topology>
    </subcellularLocation>
</comment>
<evidence type="ECO:0000259" key="12">
    <source>
        <dbReference type="PROSITE" id="PS50835"/>
    </source>
</evidence>
<feature type="domain" description="Ig-like" evidence="12">
    <location>
        <begin position="5"/>
        <end position="107"/>
    </location>
</feature>